<dbReference type="PANTHER" id="PTHR33751:SF9">
    <property type="entry name" value="CYTOCHROME C4"/>
    <property type="match status" value="1"/>
</dbReference>
<dbReference type="GO" id="GO:0009055">
    <property type="term" value="F:electron transfer activity"/>
    <property type="evidence" value="ECO:0007669"/>
    <property type="project" value="InterPro"/>
</dbReference>
<evidence type="ECO:0000256" key="1">
    <source>
        <dbReference type="ARBA" id="ARBA00004418"/>
    </source>
</evidence>
<feature type="signal peptide" evidence="10">
    <location>
        <begin position="1"/>
        <end position="16"/>
    </location>
</feature>
<feature type="chain" id="PRO_5040962969" evidence="10">
    <location>
        <begin position="17"/>
        <end position="210"/>
    </location>
</feature>
<keyword evidence="3 8" id="KW-0349">Heme</keyword>
<dbReference type="PIRSF" id="PIRSF000005">
    <property type="entry name" value="Cytochrome_c4"/>
    <property type="match status" value="1"/>
</dbReference>
<evidence type="ECO:0000256" key="2">
    <source>
        <dbReference type="ARBA" id="ARBA00022448"/>
    </source>
</evidence>
<dbReference type="GO" id="GO:0005506">
    <property type="term" value="F:iron ion binding"/>
    <property type="evidence" value="ECO:0007669"/>
    <property type="project" value="InterPro"/>
</dbReference>
<evidence type="ECO:0000256" key="8">
    <source>
        <dbReference type="PIRSR" id="PIRSR000005-1"/>
    </source>
</evidence>
<feature type="binding site" description="covalent" evidence="8">
    <location>
        <position position="140"/>
    </location>
    <ligand>
        <name>heme c</name>
        <dbReference type="ChEBI" id="CHEBI:61717"/>
        <label>2</label>
    </ligand>
</feature>
<dbReference type="Pfam" id="PF00034">
    <property type="entry name" value="Cytochrom_C"/>
    <property type="match status" value="2"/>
</dbReference>
<dbReference type="AlphaFoldDB" id="A0A9X7V0E2"/>
<evidence type="ECO:0000256" key="10">
    <source>
        <dbReference type="SAM" id="SignalP"/>
    </source>
</evidence>
<dbReference type="PANTHER" id="PTHR33751">
    <property type="entry name" value="CBB3-TYPE CYTOCHROME C OXIDASE SUBUNIT FIXP"/>
    <property type="match status" value="1"/>
</dbReference>
<feature type="binding site" description="axial binding residue" evidence="9">
    <location>
        <position position="81"/>
    </location>
    <ligand>
        <name>heme c</name>
        <dbReference type="ChEBI" id="CHEBI:61717"/>
        <label>1</label>
    </ligand>
    <ligandPart>
        <name>Fe</name>
        <dbReference type="ChEBI" id="CHEBI:18248"/>
    </ligandPart>
</feature>
<feature type="binding site" description="axial binding residue" evidence="9">
    <location>
        <position position="41"/>
    </location>
    <ligand>
        <name>heme c</name>
        <dbReference type="ChEBI" id="CHEBI:61717"/>
        <label>1</label>
    </ligand>
    <ligandPart>
        <name>Fe</name>
        <dbReference type="ChEBI" id="CHEBI:18248"/>
    </ligandPart>
</feature>
<keyword evidence="10" id="KW-0732">Signal</keyword>
<dbReference type="InterPro" id="IPR036909">
    <property type="entry name" value="Cyt_c-like_dom_sf"/>
</dbReference>
<protein>
    <submittedName>
        <fullName evidence="12">C-type cytochrome</fullName>
    </submittedName>
</protein>
<organism evidence="12 13">
    <name type="scientific">Venatoribacter cucullus</name>
    <dbReference type="NCBI Taxonomy" id="2661630"/>
    <lineage>
        <taxon>Bacteria</taxon>
        <taxon>Pseudomonadati</taxon>
        <taxon>Pseudomonadota</taxon>
        <taxon>Gammaproteobacteria</taxon>
        <taxon>Oceanospirillales</taxon>
        <taxon>Oceanospirillaceae</taxon>
        <taxon>Venatoribacter</taxon>
    </lineage>
</organism>
<keyword evidence="2" id="KW-0813">Transport</keyword>
<keyword evidence="6" id="KW-0249">Electron transport</keyword>
<accession>A0A9X7V0E2</accession>
<feature type="binding site" description="axial binding residue" evidence="9">
    <location>
        <position position="141"/>
    </location>
    <ligand>
        <name>heme c</name>
        <dbReference type="ChEBI" id="CHEBI:61717"/>
        <label>2</label>
    </ligand>
    <ligandPart>
        <name>Fe</name>
        <dbReference type="ChEBI" id="CHEBI:18248"/>
    </ligandPart>
</feature>
<keyword evidence="5" id="KW-0574">Periplasm</keyword>
<evidence type="ECO:0000256" key="9">
    <source>
        <dbReference type="PIRSR" id="PIRSR000005-2"/>
    </source>
</evidence>
<keyword evidence="13" id="KW-1185">Reference proteome</keyword>
<evidence type="ECO:0000313" key="13">
    <source>
        <dbReference type="Proteomes" id="UP000596074"/>
    </source>
</evidence>
<feature type="binding site" description="covalent" evidence="8">
    <location>
        <position position="137"/>
    </location>
    <ligand>
        <name>heme c</name>
        <dbReference type="ChEBI" id="CHEBI:61717"/>
        <label>2</label>
    </ligand>
</feature>
<dbReference type="PROSITE" id="PS51007">
    <property type="entry name" value="CYTC"/>
    <property type="match status" value="1"/>
</dbReference>
<name>A0A9X7V0E2_9GAMM</name>
<comment type="subcellular location">
    <subcellularLocation>
        <location evidence="1">Periplasm</location>
    </subcellularLocation>
</comment>
<evidence type="ECO:0000256" key="6">
    <source>
        <dbReference type="ARBA" id="ARBA00022982"/>
    </source>
</evidence>
<feature type="domain" description="Cytochrome c" evidence="11">
    <location>
        <begin position="18"/>
        <end position="206"/>
    </location>
</feature>
<comment type="PTM">
    <text evidence="8">Binds 2 heme c groups covalently per subunit.</text>
</comment>
<keyword evidence="4 9" id="KW-0479">Metal-binding</keyword>
<proteinExistence type="predicted"/>
<reference evidence="12 13" key="1">
    <citation type="submission" date="2019-11" db="EMBL/GenBank/DDBJ databases">
        <title>Venatorbacter sp. nov. a predator of Campylobacter and other Gram-negative bacteria.</title>
        <authorList>
            <person name="Saeedi A."/>
            <person name="Cummings N.J."/>
            <person name="Connerton I.F."/>
            <person name="Connerton P.L."/>
        </authorList>
    </citation>
    <scope>NUCLEOTIDE SEQUENCE [LARGE SCALE GENOMIC DNA]</scope>
    <source>
        <strain evidence="12">XL5</strain>
    </source>
</reference>
<feature type="binding site" description="covalent" evidence="8">
    <location>
        <position position="37"/>
    </location>
    <ligand>
        <name>heme c</name>
        <dbReference type="ChEBI" id="CHEBI:61717"/>
        <label>1</label>
    </ligand>
</feature>
<evidence type="ECO:0000256" key="5">
    <source>
        <dbReference type="ARBA" id="ARBA00022764"/>
    </source>
</evidence>
<dbReference type="Gene3D" id="1.10.760.10">
    <property type="entry name" value="Cytochrome c-like domain"/>
    <property type="match status" value="2"/>
</dbReference>
<feature type="binding site" description="axial binding residue" evidence="9">
    <location>
        <position position="183"/>
    </location>
    <ligand>
        <name>heme c</name>
        <dbReference type="ChEBI" id="CHEBI:61717"/>
        <label>2</label>
    </ligand>
    <ligandPart>
        <name>Fe</name>
        <dbReference type="ChEBI" id="CHEBI:18248"/>
    </ligandPart>
</feature>
<keyword evidence="7 9" id="KW-0408">Iron</keyword>
<evidence type="ECO:0000256" key="3">
    <source>
        <dbReference type="ARBA" id="ARBA00022617"/>
    </source>
</evidence>
<feature type="binding site" description="covalent" evidence="8">
    <location>
        <position position="40"/>
    </location>
    <ligand>
        <name>heme c</name>
        <dbReference type="ChEBI" id="CHEBI:61717"/>
        <label>1</label>
    </ligand>
</feature>
<evidence type="ECO:0000256" key="7">
    <source>
        <dbReference type="ARBA" id="ARBA00023004"/>
    </source>
</evidence>
<evidence type="ECO:0000256" key="4">
    <source>
        <dbReference type="ARBA" id="ARBA00022723"/>
    </source>
</evidence>
<dbReference type="InterPro" id="IPR009056">
    <property type="entry name" value="Cyt_c-like_dom"/>
</dbReference>
<dbReference type="InterPro" id="IPR024167">
    <property type="entry name" value="Cytochrome_c4-like"/>
</dbReference>
<dbReference type="GO" id="GO:0020037">
    <property type="term" value="F:heme binding"/>
    <property type="evidence" value="ECO:0007669"/>
    <property type="project" value="InterPro"/>
</dbReference>
<evidence type="ECO:0000313" key="12">
    <source>
        <dbReference type="EMBL" id="QQD25416.1"/>
    </source>
</evidence>
<dbReference type="GO" id="GO:0042597">
    <property type="term" value="C:periplasmic space"/>
    <property type="evidence" value="ECO:0007669"/>
    <property type="project" value="UniProtKB-SubCell"/>
</dbReference>
<evidence type="ECO:0000259" key="11">
    <source>
        <dbReference type="PROSITE" id="PS51007"/>
    </source>
</evidence>
<dbReference type="Proteomes" id="UP000596074">
    <property type="component" value="Chromosome"/>
</dbReference>
<gene>
    <name evidence="12" type="ORF">GJQ55_03070</name>
</gene>
<dbReference type="KEGG" id="vcw:GJQ55_03070"/>
<dbReference type="SUPFAM" id="SSF46626">
    <property type="entry name" value="Cytochrome c"/>
    <property type="match status" value="2"/>
</dbReference>
<dbReference type="EMBL" id="CP046056">
    <property type="protein sequence ID" value="QQD25416.1"/>
    <property type="molecule type" value="Genomic_DNA"/>
</dbReference>
<dbReference type="InterPro" id="IPR050597">
    <property type="entry name" value="Cytochrome_c_Oxidase_Subunit"/>
</dbReference>
<sequence length="210" mass="22207">MLAALCSAALSLPVLAAGNAERGQQLSMQGDGSGAPCMACHGMNGEGNAAGAFPVIAGQDEGYIFRSLQAYQNGTRVNPVMSMNVDNFKEQDLRDLAAHFARLPAPAPAPTTASAEQLALGKRLAEMGQWDDYLPPCASCHGPANQGVDENFPGIAGQHASYIKQQLQAWQQGQRKSDPIQLMENIAKRLSNEQIDAVAAYLASQPAAQQ</sequence>